<reference evidence="2" key="1">
    <citation type="submission" date="2016-10" db="EMBL/GenBank/DDBJ databases">
        <authorList>
            <person name="Benchimol M."/>
            <person name="Almeida L.G."/>
            <person name="Vasconcelos A.T."/>
            <person name="Perreira-Neves A."/>
            <person name="Rosa I.A."/>
            <person name="Tasca T."/>
            <person name="Bogo M.R."/>
            <person name="de Souza W."/>
        </authorList>
    </citation>
    <scope>NUCLEOTIDE SEQUENCE [LARGE SCALE GENOMIC DNA]</scope>
    <source>
        <strain evidence="2">K</strain>
    </source>
</reference>
<evidence type="ECO:0000256" key="1">
    <source>
        <dbReference type="SAM" id="MobiDB-lite"/>
    </source>
</evidence>
<evidence type="ECO:0000313" key="2">
    <source>
        <dbReference type="EMBL" id="OHT09587.1"/>
    </source>
</evidence>
<evidence type="ECO:0008006" key="4">
    <source>
        <dbReference type="Google" id="ProtNLM"/>
    </source>
</evidence>
<dbReference type="VEuPathDB" id="TrichDB:TRFO_21470"/>
<feature type="region of interest" description="Disordered" evidence="1">
    <location>
        <begin position="264"/>
        <end position="344"/>
    </location>
</feature>
<evidence type="ECO:0000313" key="3">
    <source>
        <dbReference type="Proteomes" id="UP000179807"/>
    </source>
</evidence>
<dbReference type="GeneID" id="94836695"/>
<organism evidence="2 3">
    <name type="scientific">Tritrichomonas foetus</name>
    <dbReference type="NCBI Taxonomy" id="1144522"/>
    <lineage>
        <taxon>Eukaryota</taxon>
        <taxon>Metamonada</taxon>
        <taxon>Parabasalia</taxon>
        <taxon>Tritrichomonadida</taxon>
        <taxon>Tritrichomonadidae</taxon>
        <taxon>Tritrichomonas</taxon>
    </lineage>
</organism>
<feature type="compositionally biased region" description="Low complexity" evidence="1">
    <location>
        <begin position="304"/>
        <end position="330"/>
    </location>
</feature>
<sequence length="533" mass="60681">MTDSYVIIYNHVEFSVDPDLFSKSSNVFANYYNPEQSMKIQSQTPISSFEKLLPFVQGKNPQITHESVDELTLLAEEWEVSSLLTKIDEFNKKNNVDEILTQFLDKIHSRVPVKDMIPTMAENINVLLNKTQFLLVPPHFLSQILQNKKCNVRDHHELYRFILSFINLQKEPKSNCYNLMNFLDPKRLSEEEIEDFFTVDMLPKDSGSLSQMPTLLTNLTLFFREKFRSEHDRLNAIEGKVKKQKILLDQKKEEISHLKAQLAELQRSSRQKPNKDNRTNNNSANAGNKKKGKNRDPMVYYPPSNDNKNNNASNNYNNNKSNSNNKQNMNIKKHPNNINISDVKNKPPTVMLPGGSTSVVLTAPVPMQRPGIQNITPQAPPNTTQPIQSMQSMQGAQNMPNNMGINGMVGMQNISQISGIRNVNNGMTNGMTPGMNIQTIQQIQMMNMQMQLINQQPGAQQPIIQPPVITPPQQQETKKIPQISVEKPKFHTTSLDPEQKAMIAMARKHQSVKIEKPQKKAIIEFGKKDEEAP</sequence>
<dbReference type="RefSeq" id="XP_068362723.1">
    <property type="nucleotide sequence ID" value="XM_068501991.1"/>
</dbReference>
<dbReference type="AlphaFoldDB" id="A0A1J4KEG1"/>
<proteinExistence type="predicted"/>
<protein>
    <recommendedName>
        <fullName evidence="4">BTB domain-containing protein</fullName>
    </recommendedName>
</protein>
<gene>
    <name evidence="2" type="ORF">TRFO_21470</name>
</gene>
<name>A0A1J4KEG1_9EUKA</name>
<accession>A0A1J4KEG1</accession>
<comment type="caution">
    <text evidence="2">The sequence shown here is derived from an EMBL/GenBank/DDBJ whole genome shotgun (WGS) entry which is preliminary data.</text>
</comment>
<dbReference type="Proteomes" id="UP000179807">
    <property type="component" value="Unassembled WGS sequence"/>
</dbReference>
<dbReference type="EMBL" id="MLAK01000635">
    <property type="protein sequence ID" value="OHT09587.1"/>
    <property type="molecule type" value="Genomic_DNA"/>
</dbReference>
<keyword evidence="3" id="KW-1185">Reference proteome</keyword>